<evidence type="ECO:0000256" key="2">
    <source>
        <dbReference type="ARBA" id="ARBA00022801"/>
    </source>
</evidence>
<gene>
    <name evidence="5" type="ORF">BECKFW1821A_GA0114235_10577</name>
</gene>
<dbReference type="GO" id="GO:0005737">
    <property type="term" value="C:cytoplasm"/>
    <property type="evidence" value="ECO:0007669"/>
    <property type="project" value="TreeGrafter"/>
</dbReference>
<dbReference type="PANTHER" id="PTHR13943:SF77">
    <property type="entry name" value="LRAT DOMAIN-CONTAINING PROTEIN"/>
    <property type="match status" value="1"/>
</dbReference>
<evidence type="ECO:0000313" key="5">
    <source>
        <dbReference type="EMBL" id="VFJ55880.1"/>
    </source>
</evidence>
<name>A0A450SPI7_9GAMM</name>
<keyword evidence="2" id="KW-0378">Hydrolase</keyword>
<evidence type="ECO:0000256" key="3">
    <source>
        <dbReference type="ARBA" id="ARBA00023098"/>
    </source>
</evidence>
<dbReference type="GO" id="GO:0016410">
    <property type="term" value="F:N-acyltransferase activity"/>
    <property type="evidence" value="ECO:0007669"/>
    <property type="project" value="TreeGrafter"/>
</dbReference>
<dbReference type="PANTHER" id="PTHR13943">
    <property type="entry name" value="HRAS-LIKE SUPPRESSOR - RELATED"/>
    <property type="match status" value="1"/>
</dbReference>
<proteinExistence type="predicted"/>
<dbReference type="Pfam" id="PF04970">
    <property type="entry name" value="LRAT"/>
    <property type="match status" value="1"/>
</dbReference>
<feature type="domain" description="LRAT" evidence="4">
    <location>
        <begin position="6"/>
        <end position="104"/>
    </location>
</feature>
<keyword evidence="1 5" id="KW-0808">Transferase</keyword>
<dbReference type="InterPro" id="IPR051496">
    <property type="entry name" value="H-rev107_PLA/AT"/>
</dbReference>
<evidence type="ECO:0000256" key="1">
    <source>
        <dbReference type="ARBA" id="ARBA00022679"/>
    </source>
</evidence>
<dbReference type="GO" id="GO:0004623">
    <property type="term" value="F:phospholipase A2 activity"/>
    <property type="evidence" value="ECO:0007669"/>
    <property type="project" value="TreeGrafter"/>
</dbReference>
<dbReference type="InterPro" id="IPR007053">
    <property type="entry name" value="LRAT_dom"/>
</dbReference>
<dbReference type="PROSITE" id="PS51934">
    <property type="entry name" value="LRAT"/>
    <property type="match status" value="1"/>
</dbReference>
<dbReference type="GO" id="GO:0070292">
    <property type="term" value="P:N-acylphosphatidylethanolamine metabolic process"/>
    <property type="evidence" value="ECO:0007669"/>
    <property type="project" value="TreeGrafter"/>
</dbReference>
<sequence length="237" mass="25682">MPKGDHLIVSRGTYFHHGLDLGDGRVMQYGGGVREKDACVEIVDRQTFSRGKPVRIMERPAAYFPDEIIARAYRRLGEQGYSLVWDNCEHFVNWCRTGESRSQQVDSISEWAASSVAKLATSYAVRTMLKSTTKASAKTMTRGVTPWLLIADGAQLATEFVTAQMGAAEKDAESAGQIIGIGSSAVVGTMVGGPACALVSTGLWAMGEAVGKRVSTGLLQRLGENRRTPPDRLDKNK</sequence>
<dbReference type="Gene3D" id="3.90.1720.10">
    <property type="entry name" value="endopeptidase domain like (from Nostoc punctiforme)"/>
    <property type="match status" value="1"/>
</dbReference>
<keyword evidence="5" id="KW-0012">Acyltransferase</keyword>
<accession>A0A450SPI7</accession>
<protein>
    <submittedName>
        <fullName evidence="5">Lecithin retinol acyltransferase</fullName>
    </submittedName>
</protein>
<keyword evidence="3" id="KW-0443">Lipid metabolism</keyword>
<dbReference type="EMBL" id="CAADEW010000057">
    <property type="protein sequence ID" value="VFJ55880.1"/>
    <property type="molecule type" value="Genomic_DNA"/>
</dbReference>
<evidence type="ECO:0000259" key="4">
    <source>
        <dbReference type="PROSITE" id="PS51934"/>
    </source>
</evidence>
<organism evidence="5">
    <name type="scientific">Candidatus Kentrum sp. FW</name>
    <dbReference type="NCBI Taxonomy" id="2126338"/>
    <lineage>
        <taxon>Bacteria</taxon>
        <taxon>Pseudomonadati</taxon>
        <taxon>Pseudomonadota</taxon>
        <taxon>Gammaproteobacteria</taxon>
        <taxon>Candidatus Kentrum</taxon>
    </lineage>
</organism>
<dbReference type="AlphaFoldDB" id="A0A450SPI7"/>
<dbReference type="GO" id="GO:0008970">
    <property type="term" value="F:phospholipase A1 activity"/>
    <property type="evidence" value="ECO:0007669"/>
    <property type="project" value="TreeGrafter"/>
</dbReference>
<reference evidence="5" key="1">
    <citation type="submission" date="2019-02" db="EMBL/GenBank/DDBJ databases">
        <authorList>
            <person name="Gruber-Vodicka R. H."/>
            <person name="Seah K. B. B."/>
        </authorList>
    </citation>
    <scope>NUCLEOTIDE SEQUENCE</scope>
    <source>
        <strain evidence="5">BECK_BZ15</strain>
    </source>
</reference>